<dbReference type="PANTHER" id="PTHR43681">
    <property type="entry name" value="TRANSMEMBRANE GTPASE FZO"/>
    <property type="match status" value="1"/>
</dbReference>
<dbReference type="InterPro" id="IPR006073">
    <property type="entry name" value="GTP-bd"/>
</dbReference>
<dbReference type="SUPFAM" id="SSF52540">
    <property type="entry name" value="P-loop containing nucleoside triphosphate hydrolases"/>
    <property type="match status" value="1"/>
</dbReference>
<dbReference type="Pfam" id="PF01926">
    <property type="entry name" value="MMR_HSR1"/>
    <property type="match status" value="1"/>
</dbReference>
<dbReference type="EMBL" id="JAMTCO010000003">
    <property type="protein sequence ID" value="MCP2268697.1"/>
    <property type="molecule type" value="Genomic_DNA"/>
</dbReference>
<comment type="caution">
    <text evidence="2">The sequence shown here is derived from an EMBL/GenBank/DDBJ whole genome shotgun (WGS) entry which is preliminary data.</text>
</comment>
<name>A0ABT1I7V2_9PSEU</name>
<evidence type="ECO:0000313" key="3">
    <source>
        <dbReference type="Proteomes" id="UP001205185"/>
    </source>
</evidence>
<gene>
    <name evidence="2" type="ORF">LV75_001184</name>
</gene>
<evidence type="ECO:0000259" key="1">
    <source>
        <dbReference type="Pfam" id="PF01926"/>
    </source>
</evidence>
<dbReference type="InterPro" id="IPR051943">
    <property type="entry name" value="TRAFAC_Dynamin-like_GTPase"/>
</dbReference>
<accession>A0ABT1I7V2</accession>
<feature type="domain" description="G" evidence="1">
    <location>
        <begin position="68"/>
        <end position="196"/>
    </location>
</feature>
<reference evidence="2 3" key="1">
    <citation type="submission" date="2022-06" db="EMBL/GenBank/DDBJ databases">
        <title>Genomic Encyclopedia of Archaeal and Bacterial Type Strains, Phase II (KMG-II): from individual species to whole genera.</title>
        <authorList>
            <person name="Goeker M."/>
        </authorList>
    </citation>
    <scope>NUCLEOTIDE SEQUENCE [LARGE SCALE GENOMIC DNA]</scope>
    <source>
        <strain evidence="2 3">DSM 44255</strain>
    </source>
</reference>
<dbReference type="PANTHER" id="PTHR43681:SF1">
    <property type="entry name" value="SARCALUMENIN"/>
    <property type="match status" value="1"/>
</dbReference>
<dbReference type="InterPro" id="IPR027417">
    <property type="entry name" value="P-loop_NTPase"/>
</dbReference>
<protein>
    <submittedName>
        <fullName evidence="2">50S ribosome-binding GTPase</fullName>
    </submittedName>
</protein>
<proteinExistence type="predicted"/>
<dbReference type="Proteomes" id="UP001205185">
    <property type="component" value="Unassembled WGS sequence"/>
</dbReference>
<keyword evidence="3" id="KW-1185">Reference proteome</keyword>
<organism evidence="2 3">
    <name type="scientific">Actinokineospora diospyrosa</name>
    <dbReference type="NCBI Taxonomy" id="103728"/>
    <lineage>
        <taxon>Bacteria</taxon>
        <taxon>Bacillati</taxon>
        <taxon>Actinomycetota</taxon>
        <taxon>Actinomycetes</taxon>
        <taxon>Pseudonocardiales</taxon>
        <taxon>Pseudonocardiaceae</taxon>
        <taxon>Actinokineospora</taxon>
    </lineage>
</organism>
<dbReference type="Gene3D" id="3.40.50.300">
    <property type="entry name" value="P-loop containing nucleotide triphosphate hydrolases"/>
    <property type="match status" value="1"/>
</dbReference>
<sequence>MEAGSVRGTGPAFFTYPGEHGILKRVMTAPPWLGLLDDTIRACAAHQRHDLVDRLLDRRAGLLEPGRRVVVTGYPGKGKSHLVNALVGAEVCPVGTDLTTEVATVVRHAERPTPLVAAADSTTPRDVGLPRALLGAGLVLVDSPGFGAPGCPRTARALAALAEADAVLVVTDATGELTPLELELLTHVSRLCPTVLVALTKIDLVPGWRRVADADRGRLAEVGVSATLVPVSSVLRSAAVEAEDTELNRESGFADLIGVLRRDVLTDPARVAARAAAATSGLALEQLITPLRAEFDAGVAPTDTRALAEWQAAGRRVERLQRESARWQTQLADDVADLVSDLDFDLRERTRRILREVDDYFDAADPGKVWPEFTDWMHDSLTSVAEVNSGWLVQRFEWIAARVARKALPDADVVGSALLGELGARWQEDMRRPNIERFSPAQKVFVGLRGSYSGLLMSGLATTLAGLPLINPISLGAGAAFGARSVFEERGARLKRRQAVAKTAAQRHVDDFFLRYGKEAKDATRVVHRTLRDRCIEVAHSLREAAAESARTIKTELEAEAARRTSRLTEVRRDLERLLALRTRIEAAR</sequence>
<evidence type="ECO:0000313" key="2">
    <source>
        <dbReference type="EMBL" id="MCP2268697.1"/>
    </source>
</evidence>